<sequence length="233" mass="25531">MSGAARPPPSPAATPSAPGTSSPSRASTRSAPAGWTRCSQSWPHTAPTARHSAPEAPSLWKTSGPAGSNGLEQATDRHGMPRSGSIVSGGVHTRPMTSTTDSPTTDSPPMTDMRGTVEKFWATAQARDWAAFAETLAEDVVYELPQTRERIRGRDTYVRFNREYPGDWHARIERIIAEPGHVVSWIHFTVGLEEMYGISFFTGDEQGRIAAVTDFWPEPYEPPAGREHLVERY</sequence>
<dbReference type="EMBL" id="AEJC01000191">
    <property type="protein sequence ID" value="EKX66787.1"/>
    <property type="molecule type" value="Genomic_DNA"/>
</dbReference>
<dbReference type="AlphaFoldDB" id="L1L1P1"/>
<evidence type="ECO:0000256" key="1">
    <source>
        <dbReference type="SAM" id="MobiDB-lite"/>
    </source>
</evidence>
<protein>
    <recommendedName>
        <fullName evidence="2">SnoaL-like domain-containing protein</fullName>
    </recommendedName>
</protein>
<dbReference type="PATRIC" id="fig|698759.3.peg.2654"/>
<dbReference type="SUPFAM" id="SSF54427">
    <property type="entry name" value="NTF2-like"/>
    <property type="match status" value="1"/>
</dbReference>
<dbReference type="Gene3D" id="3.10.450.50">
    <property type="match status" value="1"/>
</dbReference>
<name>L1L1P1_9ACTN</name>
<comment type="caution">
    <text evidence="3">The sequence shown here is derived from an EMBL/GenBank/DDBJ whole genome shotgun (WGS) entry which is preliminary data.</text>
</comment>
<feature type="region of interest" description="Disordered" evidence="1">
    <location>
        <begin position="1"/>
        <end position="110"/>
    </location>
</feature>
<keyword evidence="4" id="KW-1185">Reference proteome</keyword>
<feature type="compositionally biased region" description="Pro residues" evidence="1">
    <location>
        <begin position="1"/>
        <end position="12"/>
    </location>
</feature>
<evidence type="ECO:0000313" key="4">
    <source>
        <dbReference type="Proteomes" id="UP000010411"/>
    </source>
</evidence>
<dbReference type="InterPro" id="IPR032710">
    <property type="entry name" value="NTF2-like_dom_sf"/>
</dbReference>
<gene>
    <name evidence="3" type="ORF">STRIP9103_05385</name>
</gene>
<dbReference type="InterPro" id="IPR037401">
    <property type="entry name" value="SnoaL-like"/>
</dbReference>
<feature type="compositionally biased region" description="Low complexity" evidence="1">
    <location>
        <begin position="95"/>
        <end position="110"/>
    </location>
</feature>
<organism evidence="3 4">
    <name type="scientific">Streptomyces ipomoeae 91-03</name>
    <dbReference type="NCBI Taxonomy" id="698759"/>
    <lineage>
        <taxon>Bacteria</taxon>
        <taxon>Bacillati</taxon>
        <taxon>Actinomycetota</taxon>
        <taxon>Actinomycetes</taxon>
        <taxon>Kitasatosporales</taxon>
        <taxon>Streptomycetaceae</taxon>
        <taxon>Streptomyces</taxon>
    </lineage>
</organism>
<dbReference type="Pfam" id="PF12680">
    <property type="entry name" value="SnoaL_2"/>
    <property type="match status" value="1"/>
</dbReference>
<evidence type="ECO:0000259" key="2">
    <source>
        <dbReference type="Pfam" id="PF12680"/>
    </source>
</evidence>
<feature type="compositionally biased region" description="Low complexity" evidence="1">
    <location>
        <begin position="13"/>
        <end position="34"/>
    </location>
</feature>
<evidence type="ECO:0000313" key="3">
    <source>
        <dbReference type="EMBL" id="EKX66787.1"/>
    </source>
</evidence>
<feature type="domain" description="SnoaL-like" evidence="2">
    <location>
        <begin position="117"/>
        <end position="211"/>
    </location>
</feature>
<accession>L1L1P1</accession>
<dbReference type="Proteomes" id="UP000010411">
    <property type="component" value="Unassembled WGS sequence"/>
</dbReference>
<proteinExistence type="predicted"/>
<reference evidence="3 4" key="1">
    <citation type="submission" date="2012-11" db="EMBL/GenBank/DDBJ databases">
        <authorList>
            <person name="Huguet-Tapia J.C."/>
            <person name="Durkin A.S."/>
            <person name="Pettis G.S."/>
            <person name="Badger J.H."/>
        </authorList>
    </citation>
    <scope>NUCLEOTIDE SEQUENCE [LARGE SCALE GENOMIC DNA]</scope>
    <source>
        <strain evidence="3 4">91-03</strain>
    </source>
</reference>